<keyword evidence="3 4" id="KW-0012">Acyltransferase</keyword>
<keyword evidence="2 4" id="KW-0808">Transferase</keyword>
<dbReference type="RefSeq" id="WP_252848720.1">
    <property type="nucleotide sequence ID" value="NZ_BAPW01000012.1"/>
</dbReference>
<dbReference type="Proteomes" id="UP001523401">
    <property type="component" value="Unassembled WGS sequence"/>
</dbReference>
<dbReference type="Gene3D" id="3.40.630.70">
    <property type="entry name" value="Leucyl/phenylalanyl-tRNA-protein transferase, C-terminal domain"/>
    <property type="match status" value="1"/>
</dbReference>
<accession>A0ABT1CEH9</accession>
<organism evidence="5 6">
    <name type="scientific">Asaia lannensis NBRC 102526</name>
    <dbReference type="NCBI Taxonomy" id="1307926"/>
    <lineage>
        <taxon>Bacteria</taxon>
        <taxon>Pseudomonadati</taxon>
        <taxon>Pseudomonadota</taxon>
        <taxon>Alphaproteobacteria</taxon>
        <taxon>Acetobacterales</taxon>
        <taxon>Acetobacteraceae</taxon>
        <taxon>Asaia</taxon>
    </lineage>
</organism>
<comment type="catalytic activity">
    <reaction evidence="4">
        <text>L-phenylalanyl-tRNA(Phe) + an N-terminal L-alpha-aminoacyl-[protein] = an N-terminal L-phenylalanyl-L-alpha-aminoacyl-[protein] + tRNA(Phe)</text>
        <dbReference type="Rhea" id="RHEA:43632"/>
        <dbReference type="Rhea" id="RHEA-COMP:9668"/>
        <dbReference type="Rhea" id="RHEA-COMP:9699"/>
        <dbReference type="Rhea" id="RHEA-COMP:10636"/>
        <dbReference type="Rhea" id="RHEA-COMP:10637"/>
        <dbReference type="ChEBI" id="CHEBI:78442"/>
        <dbReference type="ChEBI" id="CHEBI:78531"/>
        <dbReference type="ChEBI" id="CHEBI:78597"/>
        <dbReference type="ChEBI" id="CHEBI:83561"/>
        <dbReference type="EC" id="2.3.2.6"/>
    </reaction>
</comment>
<dbReference type="InterPro" id="IPR016181">
    <property type="entry name" value="Acyl_CoA_acyltransferase"/>
</dbReference>
<comment type="subcellular location">
    <subcellularLocation>
        <location evidence="4">Cytoplasm</location>
    </subcellularLocation>
</comment>
<comment type="catalytic activity">
    <reaction evidence="4">
        <text>N-terminal L-arginyl-[protein] + L-leucyl-tRNA(Leu) = N-terminal L-leucyl-L-arginyl-[protein] + tRNA(Leu) + H(+)</text>
        <dbReference type="Rhea" id="RHEA:50416"/>
        <dbReference type="Rhea" id="RHEA-COMP:9613"/>
        <dbReference type="Rhea" id="RHEA-COMP:9622"/>
        <dbReference type="Rhea" id="RHEA-COMP:12672"/>
        <dbReference type="Rhea" id="RHEA-COMP:12673"/>
        <dbReference type="ChEBI" id="CHEBI:15378"/>
        <dbReference type="ChEBI" id="CHEBI:64719"/>
        <dbReference type="ChEBI" id="CHEBI:78442"/>
        <dbReference type="ChEBI" id="CHEBI:78494"/>
        <dbReference type="ChEBI" id="CHEBI:133044"/>
        <dbReference type="EC" id="2.3.2.6"/>
    </reaction>
</comment>
<dbReference type="Gene3D" id="3.30.70.3550">
    <property type="entry name" value="Leucyl/phenylalanyl-tRNA-protein transferase, N-terminal domain"/>
    <property type="match status" value="1"/>
</dbReference>
<keyword evidence="6" id="KW-1185">Reference proteome</keyword>
<evidence type="ECO:0000256" key="1">
    <source>
        <dbReference type="ARBA" id="ARBA00022490"/>
    </source>
</evidence>
<evidence type="ECO:0000313" key="5">
    <source>
        <dbReference type="EMBL" id="MCO6159251.1"/>
    </source>
</evidence>
<dbReference type="HAMAP" id="MF_00688">
    <property type="entry name" value="Leu_Phe_trans"/>
    <property type="match status" value="1"/>
</dbReference>
<evidence type="ECO:0000256" key="2">
    <source>
        <dbReference type="ARBA" id="ARBA00022679"/>
    </source>
</evidence>
<keyword evidence="1 4" id="KW-0963">Cytoplasm</keyword>
<comment type="catalytic activity">
    <reaction evidence="4">
        <text>N-terminal L-lysyl-[protein] + L-leucyl-tRNA(Leu) = N-terminal L-leucyl-L-lysyl-[protein] + tRNA(Leu) + H(+)</text>
        <dbReference type="Rhea" id="RHEA:12340"/>
        <dbReference type="Rhea" id="RHEA-COMP:9613"/>
        <dbReference type="Rhea" id="RHEA-COMP:9622"/>
        <dbReference type="Rhea" id="RHEA-COMP:12670"/>
        <dbReference type="Rhea" id="RHEA-COMP:12671"/>
        <dbReference type="ChEBI" id="CHEBI:15378"/>
        <dbReference type="ChEBI" id="CHEBI:65249"/>
        <dbReference type="ChEBI" id="CHEBI:78442"/>
        <dbReference type="ChEBI" id="CHEBI:78494"/>
        <dbReference type="ChEBI" id="CHEBI:133043"/>
        <dbReference type="EC" id="2.3.2.6"/>
    </reaction>
</comment>
<dbReference type="EMBL" id="JAMXQU010000002">
    <property type="protein sequence ID" value="MCO6159251.1"/>
    <property type="molecule type" value="Genomic_DNA"/>
</dbReference>
<protein>
    <recommendedName>
        <fullName evidence="4">Leucyl/phenylalanyl-tRNA--protein transferase</fullName>
        <ecNumber evidence="4">2.3.2.6</ecNumber>
    </recommendedName>
    <alternativeName>
        <fullName evidence="4">L/F-transferase</fullName>
    </alternativeName>
    <alternativeName>
        <fullName evidence="4">Leucyltransferase</fullName>
    </alternativeName>
    <alternativeName>
        <fullName evidence="4">Phenyalanyltransferase</fullName>
    </alternativeName>
</protein>
<sequence>MTDPITPDLLLDAYRRGIFPMSDGREAEEISWHRPLERGVIPLDSRFHLAKRFARKVLGGHFDVTSNRCFDDVIRFCAETPGRNETWISGRLQARYSLLHRLGHAHSVETWHDNVLVGGLYGVQIGGAFFGESMFSLRSDASKTALVHLVAALRKAGFALLDAQFPTAHLETFGCLTVPDDAYRLLLDRALKIEASWNEDVSLDGLRHEVMALRDGTGSNAGHNRADAS</sequence>
<dbReference type="PANTHER" id="PTHR30098">
    <property type="entry name" value="LEUCYL/PHENYLALANYL-TRNA--PROTEIN TRANSFERASE"/>
    <property type="match status" value="1"/>
</dbReference>
<evidence type="ECO:0000256" key="4">
    <source>
        <dbReference type="HAMAP-Rule" id="MF_00688"/>
    </source>
</evidence>
<dbReference type="InterPro" id="IPR042221">
    <property type="entry name" value="Leu/Phe-tRNA_Trfase_N"/>
</dbReference>
<dbReference type="SUPFAM" id="SSF55729">
    <property type="entry name" value="Acyl-CoA N-acyltransferases (Nat)"/>
    <property type="match status" value="1"/>
</dbReference>
<proteinExistence type="inferred from homology"/>
<dbReference type="InterPro" id="IPR004616">
    <property type="entry name" value="Leu/Phe-tRNA_Trfase"/>
</dbReference>
<evidence type="ECO:0000256" key="3">
    <source>
        <dbReference type="ARBA" id="ARBA00023315"/>
    </source>
</evidence>
<comment type="similarity">
    <text evidence="4">Belongs to the L/F-transferase family.</text>
</comment>
<comment type="function">
    <text evidence="4">Functions in the N-end rule pathway of protein degradation where it conjugates Leu, Phe and, less efficiently, Met from aminoacyl-tRNAs to the N-termini of proteins containing an N-terminal arginine or lysine.</text>
</comment>
<comment type="caution">
    <text evidence="5">The sequence shown here is derived from an EMBL/GenBank/DDBJ whole genome shotgun (WGS) entry which is preliminary data.</text>
</comment>
<reference evidence="5 6" key="1">
    <citation type="submission" date="2022-06" db="EMBL/GenBank/DDBJ databases">
        <title>Whole-genome of Asaia lannensis strain LMG 27011T.</title>
        <authorList>
            <person name="Sombolestani A."/>
        </authorList>
    </citation>
    <scope>NUCLEOTIDE SEQUENCE [LARGE SCALE GENOMIC DNA]</scope>
    <source>
        <strain evidence="5 6">NBRC 102526</strain>
    </source>
</reference>
<evidence type="ECO:0000313" key="6">
    <source>
        <dbReference type="Proteomes" id="UP001523401"/>
    </source>
</evidence>
<dbReference type="InterPro" id="IPR042203">
    <property type="entry name" value="Leu/Phe-tRNA_Trfase_C"/>
</dbReference>
<dbReference type="GO" id="GO:0008914">
    <property type="term" value="F:leucyl-tRNA--protein transferase activity"/>
    <property type="evidence" value="ECO:0007669"/>
    <property type="project" value="UniProtKB-EC"/>
</dbReference>
<gene>
    <name evidence="4 5" type="primary">aat</name>
    <name evidence="5" type="ORF">NF685_04295</name>
</gene>
<dbReference type="Pfam" id="PF03588">
    <property type="entry name" value="Leu_Phe_trans"/>
    <property type="match status" value="1"/>
</dbReference>
<dbReference type="NCBIfam" id="TIGR00667">
    <property type="entry name" value="aat"/>
    <property type="match status" value="1"/>
</dbReference>
<dbReference type="EC" id="2.3.2.6" evidence="4"/>
<name>A0ABT1CEH9_9PROT</name>
<dbReference type="PANTHER" id="PTHR30098:SF2">
    <property type="entry name" value="LEUCYL_PHENYLALANYL-TRNA--PROTEIN TRANSFERASE"/>
    <property type="match status" value="1"/>
</dbReference>